<keyword evidence="2" id="KW-0255">Endonuclease</keyword>
<dbReference type="AlphaFoldDB" id="A0AAE1LR20"/>
<evidence type="ECO:0000313" key="2">
    <source>
        <dbReference type="EMBL" id="KAK3928565.1"/>
    </source>
</evidence>
<evidence type="ECO:0000256" key="1">
    <source>
        <dbReference type="SAM" id="MobiDB-lite"/>
    </source>
</evidence>
<accession>A0AAE1LR20</accession>
<protein>
    <submittedName>
        <fullName evidence="2">Structure-specific endonuclease subunit slx4</fullName>
    </submittedName>
</protein>
<keyword evidence="2" id="KW-0540">Nuclease</keyword>
<evidence type="ECO:0000313" key="3">
    <source>
        <dbReference type="Proteomes" id="UP001219518"/>
    </source>
</evidence>
<dbReference type="Proteomes" id="UP001219518">
    <property type="component" value="Unassembled WGS sequence"/>
</dbReference>
<dbReference type="EMBL" id="JAHWGI010001337">
    <property type="protein sequence ID" value="KAK3928565.1"/>
    <property type="molecule type" value="Genomic_DNA"/>
</dbReference>
<reference evidence="2" key="1">
    <citation type="submission" date="2021-07" db="EMBL/GenBank/DDBJ databases">
        <authorList>
            <person name="Catto M.A."/>
            <person name="Jacobson A."/>
            <person name="Kennedy G."/>
            <person name="Labadie P."/>
            <person name="Hunt B.G."/>
            <person name="Srinivasan R."/>
        </authorList>
    </citation>
    <scope>NUCLEOTIDE SEQUENCE</scope>
    <source>
        <strain evidence="2">PL_HMW_Pooled</strain>
        <tissue evidence="2">Head</tissue>
    </source>
</reference>
<keyword evidence="2" id="KW-0378">Hydrolase</keyword>
<reference evidence="2" key="2">
    <citation type="journal article" date="2023" name="BMC Genomics">
        <title>Pest status, molecular evolution, and epigenetic factors derived from the genome assembly of Frankliniella fusca, a thysanopteran phytovirus vector.</title>
        <authorList>
            <person name="Catto M.A."/>
            <person name="Labadie P.E."/>
            <person name="Jacobson A.L."/>
            <person name="Kennedy G.G."/>
            <person name="Srinivasan R."/>
            <person name="Hunt B.G."/>
        </authorList>
    </citation>
    <scope>NUCLEOTIDE SEQUENCE</scope>
    <source>
        <strain evidence="2">PL_HMW_Pooled</strain>
    </source>
</reference>
<gene>
    <name evidence="2" type="ORF">KUF71_016812</name>
</gene>
<sequence>MTLSGGRGNCSYITYCTCAHKAPNLGALCLRLHGPYAVYSSVQLKDTTDRSYLSSTRPLGDPPALRQCQKTRHSPLTPVLPTSSPFAPSSLRRLLSERATVANATTPSRHNNNMQKDPAAPARLFQQEQGKDPTALLQHERGQDPNGLHYHYQSSAVL</sequence>
<keyword evidence="3" id="KW-1185">Reference proteome</keyword>
<name>A0AAE1LR20_9NEOP</name>
<proteinExistence type="predicted"/>
<organism evidence="2 3">
    <name type="scientific">Frankliniella fusca</name>
    <dbReference type="NCBI Taxonomy" id="407009"/>
    <lineage>
        <taxon>Eukaryota</taxon>
        <taxon>Metazoa</taxon>
        <taxon>Ecdysozoa</taxon>
        <taxon>Arthropoda</taxon>
        <taxon>Hexapoda</taxon>
        <taxon>Insecta</taxon>
        <taxon>Pterygota</taxon>
        <taxon>Neoptera</taxon>
        <taxon>Paraneoptera</taxon>
        <taxon>Thysanoptera</taxon>
        <taxon>Terebrantia</taxon>
        <taxon>Thripoidea</taxon>
        <taxon>Thripidae</taxon>
        <taxon>Frankliniella</taxon>
    </lineage>
</organism>
<dbReference type="GO" id="GO:0004519">
    <property type="term" value="F:endonuclease activity"/>
    <property type="evidence" value="ECO:0007669"/>
    <property type="project" value="UniProtKB-KW"/>
</dbReference>
<feature type="region of interest" description="Disordered" evidence="1">
    <location>
        <begin position="137"/>
        <end position="158"/>
    </location>
</feature>
<comment type="caution">
    <text evidence="2">The sequence shown here is derived from an EMBL/GenBank/DDBJ whole genome shotgun (WGS) entry which is preliminary data.</text>
</comment>